<dbReference type="InterPro" id="IPR000515">
    <property type="entry name" value="MetI-like"/>
</dbReference>
<dbReference type="InterPro" id="IPR051393">
    <property type="entry name" value="ABC_transporter_permease"/>
</dbReference>
<dbReference type="InterPro" id="IPR035906">
    <property type="entry name" value="MetI-like_sf"/>
</dbReference>
<dbReference type="PANTHER" id="PTHR30193">
    <property type="entry name" value="ABC TRANSPORTER PERMEASE PROTEIN"/>
    <property type="match status" value="1"/>
</dbReference>
<evidence type="ECO:0000256" key="3">
    <source>
        <dbReference type="ARBA" id="ARBA00022475"/>
    </source>
</evidence>
<feature type="transmembrane region" description="Helical" evidence="7">
    <location>
        <begin position="153"/>
        <end position="178"/>
    </location>
</feature>
<dbReference type="SUPFAM" id="SSF161098">
    <property type="entry name" value="MetI-like"/>
    <property type="match status" value="1"/>
</dbReference>
<feature type="transmembrane region" description="Helical" evidence="7">
    <location>
        <begin position="259"/>
        <end position="282"/>
    </location>
</feature>
<keyword evidence="3" id="KW-1003">Cell membrane</keyword>
<evidence type="ECO:0000313" key="9">
    <source>
        <dbReference type="EMBL" id="SMF35434.1"/>
    </source>
</evidence>
<evidence type="ECO:0000256" key="5">
    <source>
        <dbReference type="ARBA" id="ARBA00022989"/>
    </source>
</evidence>
<feature type="domain" description="ABC transmembrane type-1" evidence="8">
    <location>
        <begin position="67"/>
        <end position="282"/>
    </location>
</feature>
<comment type="similarity">
    <text evidence="7">Belongs to the binding-protein-dependent transport system permease family.</text>
</comment>
<dbReference type="Pfam" id="PF00528">
    <property type="entry name" value="BPD_transp_1"/>
    <property type="match status" value="1"/>
</dbReference>
<keyword evidence="10" id="KW-1185">Reference proteome</keyword>
<keyword evidence="5 7" id="KW-1133">Transmembrane helix</keyword>
<comment type="subcellular location">
    <subcellularLocation>
        <location evidence="1 7">Cell membrane</location>
        <topology evidence="1 7">Multi-pass membrane protein</topology>
    </subcellularLocation>
</comment>
<dbReference type="PANTHER" id="PTHR30193:SF42">
    <property type="entry name" value="ABC TRANSPORTER PERMEASE PROTEIN"/>
    <property type="match status" value="1"/>
</dbReference>
<name>A0A1X7EKD2_9HYPH</name>
<feature type="transmembrane region" description="Helical" evidence="7">
    <location>
        <begin position="70"/>
        <end position="92"/>
    </location>
</feature>
<keyword evidence="2 7" id="KW-0813">Transport</keyword>
<dbReference type="Proteomes" id="UP000192903">
    <property type="component" value="Unassembled WGS sequence"/>
</dbReference>
<dbReference type="AlphaFoldDB" id="A0A1X7EKD2"/>
<sequence>MKQRPIRWSVYAGLTPAILIVVFAYIGTIVWTVGISFTDSRMLPVARFAGFNQYIRLFGTERWLTSIQNMVIFGVLMIGISLVLGFLLAVALDQRIRAEGFLRTVILYPYAISFIVTGLVWQWILNPTLGIEQTVRGWGFESFRFDWIIQKETAIYCVVLAGVWHAAGLVMAIMLAGLRGIDPDLWKASRIDGIKPWRFYWHIVVPILRPSFISATVLLSLGVVKLYDLVLVLTGGGPGFSSDVPAKFVMDYLFQRQNIGLATAAATTLLITVLCVLTPWLYAEYFRAEKRKD</sequence>
<dbReference type="GO" id="GO:0005886">
    <property type="term" value="C:plasma membrane"/>
    <property type="evidence" value="ECO:0007669"/>
    <property type="project" value="UniProtKB-SubCell"/>
</dbReference>
<feature type="transmembrane region" description="Helical" evidence="7">
    <location>
        <begin position="104"/>
        <end position="124"/>
    </location>
</feature>
<dbReference type="GO" id="GO:0055085">
    <property type="term" value="P:transmembrane transport"/>
    <property type="evidence" value="ECO:0007669"/>
    <property type="project" value="InterPro"/>
</dbReference>
<evidence type="ECO:0000259" key="8">
    <source>
        <dbReference type="PROSITE" id="PS50928"/>
    </source>
</evidence>
<protein>
    <submittedName>
        <fullName evidence="9">Glucose/mannose transport system permease protein</fullName>
    </submittedName>
</protein>
<evidence type="ECO:0000256" key="4">
    <source>
        <dbReference type="ARBA" id="ARBA00022692"/>
    </source>
</evidence>
<keyword evidence="6 7" id="KW-0472">Membrane</keyword>
<feature type="transmembrane region" description="Helical" evidence="7">
    <location>
        <begin position="12"/>
        <end position="37"/>
    </location>
</feature>
<proteinExistence type="inferred from homology"/>
<evidence type="ECO:0000313" key="10">
    <source>
        <dbReference type="Proteomes" id="UP000192903"/>
    </source>
</evidence>
<evidence type="ECO:0000256" key="6">
    <source>
        <dbReference type="ARBA" id="ARBA00023136"/>
    </source>
</evidence>
<keyword evidence="4 7" id="KW-0812">Transmembrane</keyword>
<dbReference type="OrthoDB" id="9805108at2"/>
<dbReference type="Gene3D" id="1.10.3720.10">
    <property type="entry name" value="MetI-like"/>
    <property type="match status" value="1"/>
</dbReference>
<organism evidence="9 10">
    <name type="scientific">Xaviernesmea oryzae</name>
    <dbReference type="NCBI Taxonomy" id="464029"/>
    <lineage>
        <taxon>Bacteria</taxon>
        <taxon>Pseudomonadati</taxon>
        <taxon>Pseudomonadota</taxon>
        <taxon>Alphaproteobacteria</taxon>
        <taxon>Hyphomicrobiales</taxon>
        <taxon>Rhizobiaceae</taxon>
        <taxon>Rhizobium/Agrobacterium group</taxon>
        <taxon>Xaviernesmea</taxon>
    </lineage>
</organism>
<gene>
    <name evidence="9" type="ORF">SAMN02982989_1440</name>
</gene>
<evidence type="ECO:0000256" key="1">
    <source>
        <dbReference type="ARBA" id="ARBA00004651"/>
    </source>
</evidence>
<feature type="transmembrane region" description="Helical" evidence="7">
    <location>
        <begin position="199"/>
        <end position="224"/>
    </location>
</feature>
<evidence type="ECO:0000256" key="2">
    <source>
        <dbReference type="ARBA" id="ARBA00022448"/>
    </source>
</evidence>
<dbReference type="CDD" id="cd06261">
    <property type="entry name" value="TM_PBP2"/>
    <property type="match status" value="1"/>
</dbReference>
<reference evidence="10" key="1">
    <citation type="submission" date="2017-04" db="EMBL/GenBank/DDBJ databases">
        <authorList>
            <person name="Varghese N."/>
            <person name="Submissions S."/>
        </authorList>
    </citation>
    <scope>NUCLEOTIDE SEQUENCE [LARGE SCALE GENOMIC DNA]</scope>
    <source>
        <strain evidence="10">B4P</strain>
    </source>
</reference>
<dbReference type="RefSeq" id="WP_085421750.1">
    <property type="nucleotide sequence ID" value="NZ_FXAF01000006.1"/>
</dbReference>
<dbReference type="STRING" id="464029.SAMN02982989_1440"/>
<accession>A0A1X7EKD2</accession>
<evidence type="ECO:0000256" key="7">
    <source>
        <dbReference type="RuleBase" id="RU363032"/>
    </source>
</evidence>
<dbReference type="PROSITE" id="PS50928">
    <property type="entry name" value="ABC_TM1"/>
    <property type="match status" value="1"/>
</dbReference>
<dbReference type="EMBL" id="FXAF01000006">
    <property type="protein sequence ID" value="SMF35434.1"/>
    <property type="molecule type" value="Genomic_DNA"/>
</dbReference>